<dbReference type="Gene3D" id="3.30.559.30">
    <property type="entry name" value="Nonribosomal peptide synthetase, condensation domain"/>
    <property type="match status" value="1"/>
</dbReference>
<feature type="non-terminal residue" evidence="6">
    <location>
        <position position="640"/>
    </location>
</feature>
<sequence>LPTYMIPTAFVILDRLPLNHNGKIDRHALPAPETVVSGTAPRTPVEEILCGLFTQVLAVPGIGIDDDFFALGGDSLLVMRVLAGLRSALSVELQVRAVFEAPTVAGLAVRVEEARAGGLGPVRPPLVRAKRSERSPLSFAQHQLWIVDQLAEPGGYNIPLVLRLSGQLDRAALEAAIGDVAWRHESLRTAFPSQDGHPWQRVLDAVPELTVVGTDEEGLGTAVKEATLYAFDLTAELPMRAFLFALRSDGPDGPGEPGEHVLVLVFHHIAIDGWSLAPLRHDLALAYAARTRGEAPAWEPLPVRYADYARWQRDLLGDAADPDSLMSVQTGYWREALAGVPDELVLPADRPRPPAGGHRGESVPLRLSPELHGRLLTVARANQSTLFMTVQAGLAALLSRLGAGTDVPIGTAVAGRTDEALDNLVGFFATTLVLRTDTSGDPSFLELLTRVRETDLAAYTHQDVPFEQIVDALNPTRIPGCPPFFQVMLGLKNTPDDEAGLPGLTTVPDPAYSLYGLGDAKCDLLFGLTESVSADTTPAGIDGVLQYASDRFDRGTAESIAARLVRMLEAMVADPGARVSEVELLAPEERHEQLEKWNATTAWMSKGNLAEVFEARVAAAPDAETVVCGETRLSATELNT</sequence>
<dbReference type="Pfam" id="PF00550">
    <property type="entry name" value="PP-binding"/>
    <property type="match status" value="1"/>
</dbReference>
<feature type="domain" description="Carrier" evidence="5">
    <location>
        <begin position="40"/>
        <end position="115"/>
    </location>
</feature>
<keyword evidence="2" id="KW-0596">Phosphopantetheine</keyword>
<dbReference type="GO" id="GO:0043041">
    <property type="term" value="P:amino acid activation for nonribosomal peptide biosynthetic process"/>
    <property type="evidence" value="ECO:0007669"/>
    <property type="project" value="TreeGrafter"/>
</dbReference>
<dbReference type="AlphaFoldDB" id="A0A239PF97"/>
<evidence type="ECO:0000313" key="7">
    <source>
        <dbReference type="Proteomes" id="UP000198282"/>
    </source>
</evidence>
<protein>
    <submittedName>
        <fullName evidence="6">Phosphopantetheine attachment site</fullName>
    </submittedName>
</protein>
<reference evidence="6 7" key="1">
    <citation type="submission" date="2017-06" db="EMBL/GenBank/DDBJ databases">
        <authorList>
            <person name="Kim H.J."/>
            <person name="Triplett B.A."/>
        </authorList>
    </citation>
    <scope>NUCLEOTIDE SEQUENCE [LARGE SCALE GENOMIC DNA]</scope>
    <source>
        <strain evidence="6 7">CGMCC 4.2132</strain>
    </source>
</reference>
<accession>A0A239PF97</accession>
<dbReference type="CDD" id="cd19540">
    <property type="entry name" value="LCL_NRPS-like"/>
    <property type="match status" value="1"/>
</dbReference>
<dbReference type="PROSITE" id="PS00012">
    <property type="entry name" value="PHOSPHOPANTETHEINE"/>
    <property type="match status" value="1"/>
</dbReference>
<dbReference type="InterPro" id="IPR036736">
    <property type="entry name" value="ACP-like_sf"/>
</dbReference>
<feature type="non-terminal residue" evidence="6">
    <location>
        <position position="1"/>
    </location>
</feature>
<dbReference type="SUPFAM" id="SSF56801">
    <property type="entry name" value="Acetyl-CoA synthetase-like"/>
    <property type="match status" value="1"/>
</dbReference>
<name>A0A239PF97_9ACTN</name>
<dbReference type="InterPro" id="IPR045851">
    <property type="entry name" value="AMP-bd_C_sf"/>
</dbReference>
<dbReference type="InterPro" id="IPR023213">
    <property type="entry name" value="CAT-like_dom_sf"/>
</dbReference>
<dbReference type="GO" id="GO:0008610">
    <property type="term" value="P:lipid biosynthetic process"/>
    <property type="evidence" value="ECO:0007669"/>
    <property type="project" value="UniProtKB-ARBA"/>
</dbReference>
<dbReference type="InterPro" id="IPR009081">
    <property type="entry name" value="PP-bd_ACP"/>
</dbReference>
<dbReference type="FunFam" id="1.10.1200.10:FF:000016">
    <property type="entry name" value="Non-ribosomal peptide synthase"/>
    <property type="match status" value="1"/>
</dbReference>
<dbReference type="Gene3D" id="3.30.300.30">
    <property type="match status" value="1"/>
</dbReference>
<keyword evidence="3" id="KW-0597">Phosphoprotein</keyword>
<organism evidence="6 7">
    <name type="scientific">Streptosporangium subroseum</name>
    <dbReference type="NCBI Taxonomy" id="106412"/>
    <lineage>
        <taxon>Bacteria</taxon>
        <taxon>Bacillati</taxon>
        <taxon>Actinomycetota</taxon>
        <taxon>Actinomycetes</taxon>
        <taxon>Streptosporangiales</taxon>
        <taxon>Streptosporangiaceae</taxon>
        <taxon>Streptosporangium</taxon>
    </lineage>
</organism>
<dbReference type="SMART" id="SM00823">
    <property type="entry name" value="PKS_PP"/>
    <property type="match status" value="1"/>
</dbReference>
<dbReference type="Pfam" id="PF00668">
    <property type="entry name" value="Condensation"/>
    <property type="match status" value="1"/>
</dbReference>
<dbReference type="PROSITE" id="PS50075">
    <property type="entry name" value="CARRIER"/>
    <property type="match status" value="1"/>
</dbReference>
<comment type="cofactor">
    <cofactor evidence="1">
        <name>pantetheine 4'-phosphate</name>
        <dbReference type="ChEBI" id="CHEBI:47942"/>
    </cofactor>
</comment>
<gene>
    <name evidence="6" type="ORF">SAMN05216276_11571</name>
</gene>
<dbReference type="EMBL" id="FZOD01000157">
    <property type="protein sequence ID" value="SNT65069.1"/>
    <property type="molecule type" value="Genomic_DNA"/>
</dbReference>
<dbReference type="GO" id="GO:0031177">
    <property type="term" value="F:phosphopantetheine binding"/>
    <property type="evidence" value="ECO:0007669"/>
    <property type="project" value="InterPro"/>
</dbReference>
<keyword evidence="7" id="KW-1185">Reference proteome</keyword>
<dbReference type="RefSeq" id="WP_245879023.1">
    <property type="nucleotide sequence ID" value="NZ_FZOD01000157.1"/>
</dbReference>
<proteinExistence type="predicted"/>
<dbReference type="PANTHER" id="PTHR45527:SF1">
    <property type="entry name" value="FATTY ACID SYNTHASE"/>
    <property type="match status" value="1"/>
</dbReference>
<evidence type="ECO:0000256" key="2">
    <source>
        <dbReference type="ARBA" id="ARBA00022450"/>
    </source>
</evidence>
<evidence type="ECO:0000256" key="3">
    <source>
        <dbReference type="ARBA" id="ARBA00022553"/>
    </source>
</evidence>
<dbReference type="Gene3D" id="1.10.1200.10">
    <property type="entry name" value="ACP-like"/>
    <property type="match status" value="1"/>
</dbReference>
<evidence type="ECO:0000256" key="4">
    <source>
        <dbReference type="SAM" id="MobiDB-lite"/>
    </source>
</evidence>
<dbReference type="PANTHER" id="PTHR45527">
    <property type="entry name" value="NONRIBOSOMAL PEPTIDE SYNTHETASE"/>
    <property type="match status" value="1"/>
</dbReference>
<dbReference type="Gene3D" id="3.30.559.10">
    <property type="entry name" value="Chloramphenicol acetyltransferase-like domain"/>
    <property type="match status" value="1"/>
</dbReference>
<dbReference type="InterPro" id="IPR020806">
    <property type="entry name" value="PKS_PP-bd"/>
</dbReference>
<evidence type="ECO:0000259" key="5">
    <source>
        <dbReference type="PROSITE" id="PS50075"/>
    </source>
</evidence>
<dbReference type="GO" id="GO:0044550">
    <property type="term" value="P:secondary metabolite biosynthetic process"/>
    <property type="evidence" value="ECO:0007669"/>
    <property type="project" value="TreeGrafter"/>
</dbReference>
<feature type="region of interest" description="Disordered" evidence="4">
    <location>
        <begin position="345"/>
        <end position="365"/>
    </location>
</feature>
<dbReference type="InterPro" id="IPR006162">
    <property type="entry name" value="Ppantetheine_attach_site"/>
</dbReference>
<evidence type="ECO:0000313" key="6">
    <source>
        <dbReference type="EMBL" id="SNT65069.1"/>
    </source>
</evidence>
<dbReference type="GO" id="GO:0005737">
    <property type="term" value="C:cytoplasm"/>
    <property type="evidence" value="ECO:0007669"/>
    <property type="project" value="TreeGrafter"/>
</dbReference>
<dbReference type="SUPFAM" id="SSF47336">
    <property type="entry name" value="ACP-like"/>
    <property type="match status" value="1"/>
</dbReference>
<dbReference type="GO" id="GO:0072330">
    <property type="term" value="P:monocarboxylic acid biosynthetic process"/>
    <property type="evidence" value="ECO:0007669"/>
    <property type="project" value="UniProtKB-ARBA"/>
</dbReference>
<dbReference type="InterPro" id="IPR001242">
    <property type="entry name" value="Condensation_dom"/>
</dbReference>
<dbReference type="SUPFAM" id="SSF52777">
    <property type="entry name" value="CoA-dependent acyltransferases"/>
    <property type="match status" value="2"/>
</dbReference>
<dbReference type="Proteomes" id="UP000198282">
    <property type="component" value="Unassembled WGS sequence"/>
</dbReference>
<dbReference type="GO" id="GO:0003824">
    <property type="term" value="F:catalytic activity"/>
    <property type="evidence" value="ECO:0007669"/>
    <property type="project" value="InterPro"/>
</dbReference>
<evidence type="ECO:0000256" key="1">
    <source>
        <dbReference type="ARBA" id="ARBA00001957"/>
    </source>
</evidence>